<sequence>MAHFPADPTFDGKRLPIYWATDDHDLSRIKAAKLALAIPYTVYPSAASASTDGRILAVGGHPPFLCDYALVSPSSGPEGVQAALSWVLGDHEDPRATLLIDTLRHVFGPAVRELTAEELAAEERLRAYQQRDD</sequence>
<dbReference type="KEGG" id="vg:8684227"/>
<gene>
    <name evidence="1" type="ORF">CMP1-41</name>
</gene>
<dbReference type="Proteomes" id="UP000002628">
    <property type="component" value="Segment"/>
</dbReference>
<dbReference type="GeneID" id="8684227"/>
<evidence type="ECO:0000313" key="2">
    <source>
        <dbReference type="Proteomes" id="UP000002628"/>
    </source>
</evidence>
<evidence type="ECO:0000313" key="1">
    <source>
        <dbReference type="EMBL" id="ACY35937.1"/>
    </source>
</evidence>
<keyword evidence="2" id="KW-1185">Reference proteome</keyword>
<dbReference type="EMBL" id="GQ241246">
    <property type="protein sequence ID" value="ACY35937.1"/>
    <property type="molecule type" value="Genomic_DNA"/>
</dbReference>
<dbReference type="RefSeq" id="YP_003359132.1">
    <property type="nucleotide sequence ID" value="NC_013698.1"/>
</dbReference>
<reference evidence="1 2" key="1">
    <citation type="journal article" date="2010" name="Microbiology">
        <title>The endolysins of bacteriophages CMP1 and CN77 are specific for the lysis of Clavibacter michiganensis strains.</title>
        <authorList>
            <person name="Wittmann J."/>
            <person name="Eichenlaub R."/>
            <person name="Dreiseikelmann B."/>
        </authorList>
    </citation>
    <scope>NUCLEOTIDE SEQUENCE [LARGE SCALE GENOMIC DNA]</scope>
</reference>
<protein>
    <submittedName>
        <fullName evidence="1">Uncharacterized protein</fullName>
    </submittedName>
</protein>
<name>D0U225_9CAUD</name>
<accession>D0U225</accession>
<organism evidence="1 2">
    <name type="scientific">Clavibacter phage CMP1</name>
    <dbReference type="NCBI Taxonomy" id="686439"/>
    <lineage>
        <taxon>Viruses</taxon>
        <taxon>Duplodnaviria</taxon>
        <taxon>Heunggongvirae</taxon>
        <taxon>Uroviricota</taxon>
        <taxon>Caudoviricetes</taxon>
        <taxon>Cimpunavirus</taxon>
        <taxon>Cimpunavirus CMP1</taxon>
    </lineage>
</organism>
<proteinExistence type="predicted"/>